<reference evidence="1 2" key="2">
    <citation type="submission" date="2008-08" db="EMBL/GenBank/DDBJ databases">
        <authorList>
            <person name="Fulton L."/>
            <person name="Clifton S."/>
            <person name="Fulton B."/>
            <person name="Xu J."/>
            <person name="Minx P."/>
            <person name="Pepin K.H."/>
            <person name="Johnson M."/>
            <person name="Bhonagiri V."/>
            <person name="Nash W.E."/>
            <person name="Mardis E.R."/>
            <person name="Wilson R.K."/>
        </authorList>
    </citation>
    <scope>NUCLEOTIDE SEQUENCE [LARGE SCALE GENOMIC DNA]</scope>
    <source>
        <strain evidence="1 2">ATCC 29176</strain>
    </source>
</reference>
<sequence length="54" mass="6120">MSDSRTGTDFRADTDFRPLPASFKKTADPRNQKILLIYSRLFGSAVFFNLVTCC</sequence>
<keyword evidence="2" id="KW-1185">Reference proteome</keyword>
<proteinExistence type="predicted"/>
<dbReference type="EMBL" id="ABOU02000039">
    <property type="protein sequence ID" value="EDY32439.1"/>
    <property type="molecule type" value="Genomic_DNA"/>
</dbReference>
<evidence type="ECO:0000313" key="1">
    <source>
        <dbReference type="EMBL" id="EDY32439.1"/>
    </source>
</evidence>
<reference evidence="1 2" key="1">
    <citation type="submission" date="2008-08" db="EMBL/GenBank/DDBJ databases">
        <title>Draft genome sequence of Ruminococcus lactaris ATCC 29176.</title>
        <authorList>
            <person name="Sudarsanam P."/>
            <person name="Ley R."/>
            <person name="Guruge J."/>
            <person name="Turnbaugh P.J."/>
            <person name="Mahowald M."/>
            <person name="Liep D."/>
            <person name="Gordon J."/>
        </authorList>
    </citation>
    <scope>NUCLEOTIDE SEQUENCE [LARGE SCALE GENOMIC DNA]</scope>
    <source>
        <strain evidence="1 2">ATCC 29176</strain>
    </source>
</reference>
<dbReference type="AlphaFoldDB" id="B5CQL2"/>
<dbReference type="Proteomes" id="UP000003254">
    <property type="component" value="Unassembled WGS sequence"/>
</dbReference>
<evidence type="ECO:0000313" key="2">
    <source>
        <dbReference type="Proteomes" id="UP000003254"/>
    </source>
</evidence>
<comment type="caution">
    <text evidence="1">The sequence shown here is derived from an EMBL/GenBank/DDBJ whole genome shotgun (WGS) entry which is preliminary data.</text>
</comment>
<dbReference type="HOGENOM" id="CLU_3047712_0_0_9"/>
<protein>
    <submittedName>
        <fullName evidence="1">Uncharacterized protein</fullName>
    </submittedName>
</protein>
<gene>
    <name evidence="1" type="ORF">RUMLAC_01759</name>
</gene>
<name>B5CQL2_9FIRM</name>
<organism evidence="1 2">
    <name type="scientific">[Ruminococcus] lactaris ATCC 29176</name>
    <dbReference type="NCBI Taxonomy" id="471875"/>
    <lineage>
        <taxon>Bacteria</taxon>
        <taxon>Bacillati</taxon>
        <taxon>Bacillota</taxon>
        <taxon>Clostridia</taxon>
        <taxon>Lachnospirales</taxon>
        <taxon>Lachnospiraceae</taxon>
        <taxon>Mediterraneibacter</taxon>
    </lineage>
</organism>
<accession>B5CQL2</accession>